<evidence type="ECO:0000256" key="1">
    <source>
        <dbReference type="ARBA" id="ARBA00022691"/>
    </source>
</evidence>
<feature type="domain" description="TsaA-like" evidence="3">
    <location>
        <begin position="6"/>
        <end position="139"/>
    </location>
</feature>
<evidence type="ECO:0000313" key="4">
    <source>
        <dbReference type="EMBL" id="UYM04346.1"/>
    </source>
</evidence>
<reference evidence="4" key="1">
    <citation type="submission" date="2022-01" db="EMBL/GenBank/DDBJ databases">
        <title>Nocardioidaceae gen. sp. A5X3R13.</title>
        <authorList>
            <person name="Lopez Marin M.A."/>
            <person name="Uhlik O."/>
        </authorList>
    </citation>
    <scope>NUCLEOTIDE SEQUENCE</scope>
    <source>
        <strain evidence="4">A5X3R13</strain>
    </source>
</reference>
<dbReference type="InterPro" id="IPR040372">
    <property type="entry name" value="YaeB-like"/>
</dbReference>
<dbReference type="Gene3D" id="2.40.30.70">
    <property type="entry name" value="YaeB-like"/>
    <property type="match status" value="1"/>
</dbReference>
<dbReference type="SUPFAM" id="SSF118196">
    <property type="entry name" value="YaeB-like"/>
    <property type="match status" value="1"/>
</dbReference>
<dbReference type="RefSeq" id="WP_271633035.1">
    <property type="nucleotide sequence ID" value="NZ_CP094970.1"/>
</dbReference>
<protein>
    <submittedName>
        <fullName evidence="4">SAM-dependent methyltransferase</fullName>
    </submittedName>
</protein>
<dbReference type="CDD" id="cd09281">
    <property type="entry name" value="UPF0066"/>
    <property type="match status" value="1"/>
</dbReference>
<evidence type="ECO:0000259" key="3">
    <source>
        <dbReference type="PROSITE" id="PS51668"/>
    </source>
</evidence>
<dbReference type="PROSITE" id="PS51668">
    <property type="entry name" value="TSAA_2"/>
    <property type="match status" value="1"/>
</dbReference>
<dbReference type="GO" id="GO:0008168">
    <property type="term" value="F:methyltransferase activity"/>
    <property type="evidence" value="ECO:0007669"/>
    <property type="project" value="UniProtKB-KW"/>
</dbReference>
<accession>A0AA46YKD0</accession>
<keyword evidence="4" id="KW-0489">Methyltransferase</keyword>
<dbReference type="KEGG" id="sgrg:L0C25_17650"/>
<dbReference type="InterPro" id="IPR023370">
    <property type="entry name" value="TrmO-like_N"/>
</dbReference>
<dbReference type="InterPro" id="IPR036413">
    <property type="entry name" value="YaeB-like_sf"/>
</dbReference>
<sequence length="155" mass="17489">MDIIRVTPIGTVVGGRTEPIDDNWGDVRSVVRIDSEQFGEDTLAGLGDFSHLEVVYRFDRADPAKITTGARHPRNREDWPKVGIFAQRGKNRPNLLGVSRCRIIAIDGHDIHVRELDAIDGTPVLDVKPYLHEFAPIGDVRQPVWATELMRSYYD</sequence>
<dbReference type="Proteomes" id="UP001164390">
    <property type="component" value="Chromosome"/>
</dbReference>
<dbReference type="InterPro" id="IPR036414">
    <property type="entry name" value="YaeB_N_sf"/>
</dbReference>
<organism evidence="4 5">
    <name type="scientific">Solicola gregarius</name>
    <dbReference type="NCBI Taxonomy" id="2908642"/>
    <lineage>
        <taxon>Bacteria</taxon>
        <taxon>Bacillati</taxon>
        <taxon>Actinomycetota</taxon>
        <taxon>Actinomycetes</taxon>
        <taxon>Propionibacteriales</taxon>
        <taxon>Nocardioidaceae</taxon>
        <taxon>Solicola</taxon>
    </lineage>
</organism>
<dbReference type="GO" id="GO:0032259">
    <property type="term" value="P:methylation"/>
    <property type="evidence" value="ECO:0007669"/>
    <property type="project" value="UniProtKB-KW"/>
</dbReference>
<keyword evidence="1" id="KW-0949">S-adenosyl-L-methionine</keyword>
<evidence type="ECO:0000256" key="2">
    <source>
        <dbReference type="ARBA" id="ARBA00033753"/>
    </source>
</evidence>
<dbReference type="Pfam" id="PF01980">
    <property type="entry name" value="TrmO_N"/>
    <property type="match status" value="1"/>
</dbReference>
<keyword evidence="5" id="KW-1185">Reference proteome</keyword>
<gene>
    <name evidence="4" type="ORF">L0C25_17650</name>
</gene>
<proteinExistence type="inferred from homology"/>
<name>A0AA46YKD0_9ACTN</name>
<evidence type="ECO:0000313" key="5">
    <source>
        <dbReference type="Proteomes" id="UP001164390"/>
    </source>
</evidence>
<dbReference type="PANTHER" id="PTHR12818">
    <property type="entry name" value="TRNA (ADENINE(37)-N6)-METHYLTRANSFERASE"/>
    <property type="match status" value="1"/>
</dbReference>
<dbReference type="EMBL" id="CP094970">
    <property type="protein sequence ID" value="UYM04346.1"/>
    <property type="molecule type" value="Genomic_DNA"/>
</dbReference>
<keyword evidence="4" id="KW-0808">Transferase</keyword>
<dbReference type="AlphaFoldDB" id="A0AA46YKD0"/>
<comment type="similarity">
    <text evidence="2">Belongs to the tRNA methyltransferase O family.</text>
</comment>
<dbReference type="PANTHER" id="PTHR12818:SF0">
    <property type="entry name" value="TRNA (ADENINE(37)-N6)-METHYLTRANSFERASE"/>
    <property type="match status" value="1"/>
</dbReference>